<dbReference type="PATRIC" id="fig|52133.18.peg.3105"/>
<evidence type="ECO:0000313" key="1">
    <source>
        <dbReference type="EMBL" id="KXZ64621.1"/>
    </source>
</evidence>
<evidence type="ECO:0000313" key="2">
    <source>
        <dbReference type="Proteomes" id="UP000075680"/>
    </source>
</evidence>
<gene>
    <name evidence="1" type="ORF">AVENLUH5627_03032</name>
</gene>
<sequence>MKTGKQILEGLFDDQRAAAHDPHHPVNDQLRASLLWKKHLIELIQIPRHQLKSDDSYVLVSHIPDYFKAQFEQFLLGQNSLQHVDHPDESRLDSKRLDSFIAYLKDHPSYKSEQRGQA</sequence>
<dbReference type="Proteomes" id="UP000075680">
    <property type="component" value="Unassembled WGS sequence"/>
</dbReference>
<dbReference type="RefSeq" id="WP_061519592.1">
    <property type="nucleotide sequence ID" value="NZ_JRUE01000228.1"/>
</dbReference>
<comment type="caution">
    <text evidence="1">The sequence shown here is derived from an EMBL/GenBank/DDBJ whole genome shotgun (WGS) entry which is preliminary data.</text>
</comment>
<dbReference type="AlphaFoldDB" id="A0A150HKH5"/>
<reference evidence="1 2" key="1">
    <citation type="journal article" date="2016" name="Sci. Rep.">
        <title>Genomic and phenotypic characterization of the species Acinetobacter venetianus.</title>
        <authorList>
            <person name="Fondi M."/>
            <person name="Maida I."/>
            <person name="Perrin E."/>
            <person name="Orlandini V."/>
            <person name="La Torre L."/>
            <person name="Bosi E."/>
            <person name="Negroni A."/>
            <person name="Zanaroli G."/>
            <person name="Fava F."/>
            <person name="Decorosi F."/>
            <person name="Giovannetti L."/>
            <person name="Viti C."/>
            <person name="Vaneechoutte M."/>
            <person name="Dijkshoorn L."/>
            <person name="Fani R."/>
        </authorList>
    </citation>
    <scope>NUCLEOTIDE SEQUENCE [LARGE SCALE GENOMIC DNA]</scope>
    <source>
        <strain evidence="1 2">LUH5627</strain>
    </source>
</reference>
<proteinExistence type="predicted"/>
<protein>
    <submittedName>
        <fullName evidence="1">Uncharacterized protein</fullName>
    </submittedName>
</protein>
<dbReference type="EMBL" id="JRUE01000228">
    <property type="protein sequence ID" value="KXZ64621.1"/>
    <property type="molecule type" value="Genomic_DNA"/>
</dbReference>
<organism evidence="1 2">
    <name type="scientific">Acinetobacter venetianus</name>
    <dbReference type="NCBI Taxonomy" id="52133"/>
    <lineage>
        <taxon>Bacteria</taxon>
        <taxon>Pseudomonadati</taxon>
        <taxon>Pseudomonadota</taxon>
        <taxon>Gammaproteobacteria</taxon>
        <taxon>Moraxellales</taxon>
        <taxon>Moraxellaceae</taxon>
        <taxon>Acinetobacter</taxon>
    </lineage>
</organism>
<accession>A0A150HKH5</accession>
<name>A0A150HKH5_9GAMM</name>